<evidence type="ECO:0000256" key="2">
    <source>
        <dbReference type="ARBA" id="ARBA00003234"/>
    </source>
</evidence>
<dbReference type="PANTHER" id="PTHR43020">
    <property type="entry name" value="CDK5 REGULATORY SUBUNIT-ASSOCIATED PROTEIN 1"/>
    <property type="match status" value="1"/>
</dbReference>
<dbReference type="InterPro" id="IPR013848">
    <property type="entry name" value="Methylthiotransferase_N"/>
</dbReference>
<dbReference type="GO" id="GO:0005829">
    <property type="term" value="C:cytosol"/>
    <property type="evidence" value="ECO:0007669"/>
    <property type="project" value="TreeGrafter"/>
</dbReference>
<dbReference type="PANTHER" id="PTHR43020:SF2">
    <property type="entry name" value="MITOCHONDRIAL TRNA METHYLTHIOTRANSFERASE CDK5RAP1"/>
    <property type="match status" value="1"/>
</dbReference>
<evidence type="ECO:0000256" key="7">
    <source>
        <dbReference type="ARBA" id="ARBA00023004"/>
    </source>
</evidence>
<dbReference type="GO" id="GO:0051539">
    <property type="term" value="F:4 iron, 4 sulfur cluster binding"/>
    <property type="evidence" value="ECO:0007669"/>
    <property type="project" value="UniProtKB-KW"/>
</dbReference>
<dbReference type="AlphaFoldDB" id="A0A518BX86"/>
<evidence type="ECO:0000256" key="6">
    <source>
        <dbReference type="ARBA" id="ARBA00022723"/>
    </source>
</evidence>
<dbReference type="InterPro" id="IPR006638">
    <property type="entry name" value="Elp3/MiaA/NifB-like_rSAM"/>
</dbReference>
<dbReference type="InterPro" id="IPR007197">
    <property type="entry name" value="rSAM"/>
</dbReference>
<dbReference type="InterPro" id="IPR023404">
    <property type="entry name" value="rSAM_horseshoe"/>
</dbReference>
<dbReference type="Pfam" id="PF04055">
    <property type="entry name" value="Radical_SAM"/>
    <property type="match status" value="1"/>
</dbReference>
<evidence type="ECO:0000256" key="4">
    <source>
        <dbReference type="ARBA" id="ARBA00022679"/>
    </source>
</evidence>
<dbReference type="EC" id="2.8.4.3" evidence="9"/>
<dbReference type="Gene3D" id="3.40.50.12160">
    <property type="entry name" value="Methylthiotransferase, N-terminal domain"/>
    <property type="match status" value="1"/>
</dbReference>
<feature type="domain" description="MTTase N-terminal" evidence="11">
    <location>
        <begin position="9"/>
        <end position="126"/>
    </location>
</feature>
<dbReference type="SFLD" id="SFLDS00029">
    <property type="entry name" value="Radical_SAM"/>
    <property type="match status" value="1"/>
</dbReference>
<dbReference type="InterPro" id="IPR038135">
    <property type="entry name" value="Methylthiotransferase_N_sf"/>
</dbReference>
<dbReference type="InterPro" id="IPR020612">
    <property type="entry name" value="Methylthiotransferase_CS"/>
</dbReference>
<evidence type="ECO:0000259" key="10">
    <source>
        <dbReference type="PROSITE" id="PS50926"/>
    </source>
</evidence>
<keyword evidence="3" id="KW-0004">4Fe-4S</keyword>
<evidence type="ECO:0000256" key="5">
    <source>
        <dbReference type="ARBA" id="ARBA00022691"/>
    </source>
</evidence>
<evidence type="ECO:0000313" key="13">
    <source>
        <dbReference type="EMBL" id="QDU71591.1"/>
    </source>
</evidence>
<dbReference type="OrthoDB" id="9805215at2"/>
<keyword evidence="5" id="KW-0949">S-adenosyl-L-methionine</keyword>
<keyword evidence="14" id="KW-1185">Reference proteome</keyword>
<dbReference type="RefSeq" id="WP_145445729.1">
    <property type="nucleotide sequence ID" value="NZ_CP036280.1"/>
</dbReference>
<evidence type="ECO:0000256" key="9">
    <source>
        <dbReference type="ARBA" id="ARBA00033765"/>
    </source>
</evidence>
<dbReference type="EMBL" id="CP036280">
    <property type="protein sequence ID" value="QDU71591.1"/>
    <property type="molecule type" value="Genomic_DNA"/>
</dbReference>
<dbReference type="PROSITE" id="PS51449">
    <property type="entry name" value="MTTASE_N"/>
    <property type="match status" value="1"/>
</dbReference>
<evidence type="ECO:0000259" key="11">
    <source>
        <dbReference type="PROSITE" id="PS51449"/>
    </source>
</evidence>
<dbReference type="CDD" id="cd01335">
    <property type="entry name" value="Radical_SAM"/>
    <property type="match status" value="1"/>
</dbReference>
<dbReference type="SFLD" id="SFLDG01061">
    <property type="entry name" value="methylthiotransferase"/>
    <property type="match status" value="1"/>
</dbReference>
<dbReference type="Proteomes" id="UP000320386">
    <property type="component" value="Chromosome"/>
</dbReference>
<protein>
    <recommendedName>
        <fullName evidence="9">tRNA-2-methylthio-N(6)-dimethylallyladenosine synthase</fullName>
        <ecNumber evidence="9">2.8.4.3</ecNumber>
    </recommendedName>
</protein>
<dbReference type="SFLD" id="SFLDF00273">
    <property type="entry name" value="(dimethylallyl)adenosine_tRNA"/>
    <property type="match status" value="1"/>
</dbReference>
<name>A0A518BX86_9BACT</name>
<sequence>MQQPNPQQPAVFIETFGCQMNVLDTELVAGQLRGLGYRFTDRWQDADVVLYNTCSVREHAEQKVWSRVGILGDYKRDTRPDLVLGVIGCMAERDGTDLVRKHPQVDLMCGPSELDKVPLLIDNVLRTRVNDRGGLRSAQVALQGDNQRRASTLQAARDSLEMIDLARSFSPERDGHSAYVRITRGCNKYCTYCVVPFTRGQEVHRPPQAILDEVRKLVDAGAVEVTLLGQTVNHYHYDNAAAVTVEGVTQPQVGSVIAPNRGTGGPSPVFADDVTSFAQLLRLIHDNVPELQRLRFVTSFPRDFGDDILETIRDCPRICRYLHLPVQSGSDAQLKAMNRGYTIDQYRDLLQRARRIIPDVEIATDIITGFCGETEDDHWKTVDLLRTADFKNSFIFKYSPRPGTVAYDRLEDDVPDDIKKRRNRELLEAQAEASQRVHARYVGKTVSVFVEGASRKEIKKQNQVELGWESDTSTATRQVTQLSGRTGGDLIVLFDGDEALTGTVVNVDIQRATTLSLFGTLAETIA</sequence>
<feature type="domain" description="TRAM" evidence="10">
    <location>
        <begin position="439"/>
        <end position="523"/>
    </location>
</feature>
<dbReference type="GO" id="GO:0046872">
    <property type="term" value="F:metal ion binding"/>
    <property type="evidence" value="ECO:0007669"/>
    <property type="project" value="UniProtKB-KW"/>
</dbReference>
<dbReference type="InterPro" id="IPR005839">
    <property type="entry name" value="Methylthiotransferase"/>
</dbReference>
<evidence type="ECO:0000256" key="8">
    <source>
        <dbReference type="ARBA" id="ARBA00023014"/>
    </source>
</evidence>
<keyword evidence="7" id="KW-0408">Iron</keyword>
<dbReference type="NCBIfam" id="TIGR00089">
    <property type="entry name" value="MiaB/RimO family radical SAM methylthiotransferase"/>
    <property type="match status" value="1"/>
</dbReference>
<keyword evidence="8" id="KW-0411">Iron-sulfur</keyword>
<organism evidence="13 14">
    <name type="scientific">Mucisphaera calidilacus</name>
    <dbReference type="NCBI Taxonomy" id="2527982"/>
    <lineage>
        <taxon>Bacteria</taxon>
        <taxon>Pseudomonadati</taxon>
        <taxon>Planctomycetota</taxon>
        <taxon>Phycisphaerae</taxon>
        <taxon>Phycisphaerales</taxon>
        <taxon>Phycisphaeraceae</taxon>
        <taxon>Mucisphaera</taxon>
    </lineage>
</organism>
<dbReference type="InterPro" id="IPR002792">
    <property type="entry name" value="TRAM_dom"/>
</dbReference>
<evidence type="ECO:0000259" key="12">
    <source>
        <dbReference type="PROSITE" id="PS51918"/>
    </source>
</evidence>
<dbReference type="InterPro" id="IPR006463">
    <property type="entry name" value="MiaB_methiolase"/>
</dbReference>
<reference evidence="13 14" key="1">
    <citation type="submission" date="2019-02" db="EMBL/GenBank/DDBJ databases">
        <title>Deep-cultivation of Planctomycetes and their phenomic and genomic characterization uncovers novel biology.</title>
        <authorList>
            <person name="Wiegand S."/>
            <person name="Jogler M."/>
            <person name="Boedeker C."/>
            <person name="Pinto D."/>
            <person name="Vollmers J."/>
            <person name="Rivas-Marin E."/>
            <person name="Kohn T."/>
            <person name="Peeters S.H."/>
            <person name="Heuer A."/>
            <person name="Rast P."/>
            <person name="Oberbeckmann S."/>
            <person name="Bunk B."/>
            <person name="Jeske O."/>
            <person name="Meyerdierks A."/>
            <person name="Storesund J.E."/>
            <person name="Kallscheuer N."/>
            <person name="Luecker S."/>
            <person name="Lage O.M."/>
            <person name="Pohl T."/>
            <person name="Merkel B.J."/>
            <person name="Hornburger P."/>
            <person name="Mueller R.-W."/>
            <person name="Bruemmer F."/>
            <person name="Labrenz M."/>
            <person name="Spormann A.M."/>
            <person name="Op den Camp H."/>
            <person name="Overmann J."/>
            <person name="Amann R."/>
            <person name="Jetten M.S.M."/>
            <person name="Mascher T."/>
            <person name="Medema M.H."/>
            <person name="Devos D.P."/>
            <person name="Kaster A.-K."/>
            <person name="Ovreas L."/>
            <person name="Rohde M."/>
            <person name="Galperin M.Y."/>
            <person name="Jogler C."/>
        </authorList>
    </citation>
    <scope>NUCLEOTIDE SEQUENCE [LARGE SCALE GENOMIC DNA]</scope>
    <source>
        <strain evidence="13 14">Pan265</strain>
    </source>
</reference>
<dbReference type="FunFam" id="3.40.50.12160:FF:000003">
    <property type="entry name" value="CDK5 regulatory subunit-associated protein 1"/>
    <property type="match status" value="1"/>
</dbReference>
<comment type="cofactor">
    <cofactor evidence="1">
        <name>[4Fe-4S] cluster</name>
        <dbReference type="ChEBI" id="CHEBI:49883"/>
    </cofactor>
</comment>
<evidence type="ECO:0000313" key="14">
    <source>
        <dbReference type="Proteomes" id="UP000320386"/>
    </source>
</evidence>
<accession>A0A518BX86</accession>
<gene>
    <name evidence="13" type="primary">miaB</name>
    <name evidence="13" type="ORF">Pan265_14430</name>
</gene>
<dbReference type="SUPFAM" id="SSF102114">
    <property type="entry name" value="Radical SAM enzymes"/>
    <property type="match status" value="1"/>
</dbReference>
<dbReference type="PROSITE" id="PS51918">
    <property type="entry name" value="RADICAL_SAM"/>
    <property type="match status" value="1"/>
</dbReference>
<keyword evidence="6" id="KW-0479">Metal-binding</keyword>
<keyword evidence="4 13" id="KW-0808">Transferase</keyword>
<dbReference type="GO" id="GO:0035597">
    <property type="term" value="F:tRNA-2-methylthio-N(6)-dimethylallyladenosine(37) synthase activity"/>
    <property type="evidence" value="ECO:0007669"/>
    <property type="project" value="UniProtKB-EC"/>
</dbReference>
<evidence type="ECO:0000256" key="3">
    <source>
        <dbReference type="ARBA" id="ARBA00022485"/>
    </source>
</evidence>
<evidence type="ECO:0000256" key="1">
    <source>
        <dbReference type="ARBA" id="ARBA00001966"/>
    </source>
</evidence>
<dbReference type="Gene3D" id="3.80.30.20">
    <property type="entry name" value="tm_1862 like domain"/>
    <property type="match status" value="1"/>
</dbReference>
<proteinExistence type="predicted"/>
<dbReference type="SMART" id="SM00729">
    <property type="entry name" value="Elp3"/>
    <property type="match status" value="1"/>
</dbReference>
<dbReference type="SFLD" id="SFLDG01082">
    <property type="entry name" value="B12-binding_domain_containing"/>
    <property type="match status" value="1"/>
</dbReference>
<comment type="function">
    <text evidence="2">Catalyzes the methylthiolation of N6-(dimethylallyl)adenosine (i(6)A), leading to the formation of 2-methylthio-N6-(dimethylallyl)adenosine (ms(2)i(6)A) at position 37 in tRNAs that read codons beginning with uridine.</text>
</comment>
<dbReference type="PROSITE" id="PS01278">
    <property type="entry name" value="MTTASE_RADICAL"/>
    <property type="match status" value="1"/>
</dbReference>
<dbReference type="InterPro" id="IPR058240">
    <property type="entry name" value="rSAM_sf"/>
</dbReference>
<dbReference type="Pfam" id="PF00919">
    <property type="entry name" value="UPF0004"/>
    <property type="match status" value="1"/>
</dbReference>
<dbReference type="KEGG" id="mcad:Pan265_14430"/>
<dbReference type="PROSITE" id="PS50926">
    <property type="entry name" value="TRAM"/>
    <property type="match status" value="1"/>
</dbReference>
<feature type="domain" description="Radical SAM core" evidence="12">
    <location>
        <begin position="172"/>
        <end position="436"/>
    </location>
</feature>